<evidence type="ECO:0000256" key="6">
    <source>
        <dbReference type="PIRNR" id="PIRNR018267"/>
    </source>
</evidence>
<dbReference type="GO" id="GO:0016787">
    <property type="term" value="F:hydrolase activity"/>
    <property type="evidence" value="ECO:0007669"/>
    <property type="project" value="UniProtKB-KW"/>
</dbReference>
<organism evidence="7 8">
    <name type="scientific">Rhizobium fredii</name>
    <name type="common">Sinorhizobium fredii</name>
    <dbReference type="NCBI Taxonomy" id="380"/>
    <lineage>
        <taxon>Bacteria</taxon>
        <taxon>Pseudomonadati</taxon>
        <taxon>Pseudomonadota</taxon>
        <taxon>Alphaproteobacteria</taxon>
        <taxon>Hyphomicrobiales</taxon>
        <taxon>Rhizobiaceae</taxon>
        <taxon>Sinorhizobium/Ensifer group</taxon>
        <taxon>Sinorhizobium</taxon>
    </lineage>
</organism>
<dbReference type="CDD" id="cd00221">
    <property type="entry name" value="Vsr"/>
    <property type="match status" value="1"/>
</dbReference>
<gene>
    <name evidence="7" type="ORF">NXT3_CH01641</name>
</gene>
<dbReference type="EC" id="3.1.-.-" evidence="6"/>
<reference evidence="7 8" key="1">
    <citation type="submission" date="2017-10" db="EMBL/GenBank/DDBJ databases">
        <title>Analysis of the genome sequences of Rhizobium populations associated to common bean (phaseolus vulgaris).</title>
        <authorList>
            <person name="Bustos P."/>
            <person name="Santamaria R.I."/>
            <person name="Miranda-Sanchez F."/>
            <person name="Perez-Carrascal O."/>
            <person name="Juarez S."/>
            <person name="Lozano L."/>
            <person name="Martinez-Flores I."/>
            <person name="Vinuesa P."/>
            <person name="Martinez-Romero E."/>
            <person name="Cevallos M.A."/>
            <person name="Romero D."/>
            <person name="Davila G."/>
            <person name="Gonzalez V."/>
        </authorList>
    </citation>
    <scope>NUCLEOTIDE SEQUENCE [LARGE SCALE GENOMIC DNA]</scope>
    <source>
        <strain evidence="7 8">NXT3</strain>
    </source>
</reference>
<protein>
    <recommendedName>
        <fullName evidence="6">Very short patch repair endonuclease</fullName>
        <ecNumber evidence="6">3.1.-.-</ecNumber>
    </recommendedName>
</protein>
<keyword evidence="2 6" id="KW-0255">Endonuclease</keyword>
<keyword evidence="5 6" id="KW-0234">DNA repair</keyword>
<dbReference type="InterPro" id="IPR004603">
    <property type="entry name" value="DNA_mismatch_endonuc_vsr"/>
</dbReference>
<evidence type="ECO:0000256" key="5">
    <source>
        <dbReference type="ARBA" id="ARBA00023204"/>
    </source>
</evidence>
<evidence type="ECO:0000313" key="7">
    <source>
        <dbReference type="EMBL" id="AUX76216.1"/>
    </source>
</evidence>
<dbReference type="Pfam" id="PF03852">
    <property type="entry name" value="Vsr"/>
    <property type="match status" value="1"/>
</dbReference>
<dbReference type="SUPFAM" id="SSF52980">
    <property type="entry name" value="Restriction endonuclease-like"/>
    <property type="match status" value="1"/>
</dbReference>
<keyword evidence="1 6" id="KW-0540">Nuclease</keyword>
<evidence type="ECO:0000256" key="1">
    <source>
        <dbReference type="ARBA" id="ARBA00022722"/>
    </source>
</evidence>
<evidence type="ECO:0000313" key="8">
    <source>
        <dbReference type="Proteomes" id="UP000239340"/>
    </source>
</evidence>
<dbReference type="PIRSF" id="PIRSF018267">
    <property type="entry name" value="VSR_endonuc"/>
    <property type="match status" value="1"/>
</dbReference>
<dbReference type="InterPro" id="IPR011335">
    <property type="entry name" value="Restrct_endonuc-II-like"/>
</dbReference>
<evidence type="ECO:0000256" key="4">
    <source>
        <dbReference type="ARBA" id="ARBA00022801"/>
    </source>
</evidence>
<keyword evidence="3 6" id="KW-0227">DNA damage</keyword>
<keyword evidence="4 6" id="KW-0378">Hydrolase</keyword>
<dbReference type="EMBL" id="CP024307">
    <property type="protein sequence ID" value="AUX76216.1"/>
    <property type="molecule type" value="Genomic_DNA"/>
</dbReference>
<dbReference type="GO" id="GO:0004519">
    <property type="term" value="F:endonuclease activity"/>
    <property type="evidence" value="ECO:0007669"/>
    <property type="project" value="UniProtKB-KW"/>
</dbReference>
<dbReference type="Proteomes" id="UP000239340">
    <property type="component" value="Chromosome"/>
</dbReference>
<comment type="function">
    <text evidence="6">May nick specific sequences that contain T:G mispairs resulting from m5C-deamination.</text>
</comment>
<name>A0A2L0H402_RHIFR</name>
<sequence length="152" mass="17332">MRIPETERHRSWTMAQVKSTDTAPEMVVRRLLHSLGYRYRLHSKTLPGKPDLVFAGRKKVIFIHGCFWHGHDCKRGARIPSTRQDYWLAKVGRNKDRDARNVSSLEQAGWSVLTVWECELKDRVALSEKLTQFLGGPSSFGLPRPASSGRSS</sequence>
<evidence type="ECO:0000256" key="2">
    <source>
        <dbReference type="ARBA" id="ARBA00022759"/>
    </source>
</evidence>
<dbReference type="NCBIfam" id="TIGR00632">
    <property type="entry name" value="vsr"/>
    <property type="match status" value="1"/>
</dbReference>
<dbReference type="AlphaFoldDB" id="A0A2L0H402"/>
<dbReference type="GO" id="GO:0006298">
    <property type="term" value="P:mismatch repair"/>
    <property type="evidence" value="ECO:0007669"/>
    <property type="project" value="UniProtKB-UniRule"/>
</dbReference>
<accession>A0A2L0H402</accession>
<evidence type="ECO:0000256" key="3">
    <source>
        <dbReference type="ARBA" id="ARBA00022763"/>
    </source>
</evidence>
<comment type="similarity">
    <text evidence="6">Belongs to the vsr family.</text>
</comment>
<proteinExistence type="inferred from homology"/>
<dbReference type="Gene3D" id="3.40.960.10">
    <property type="entry name" value="VSR Endonuclease"/>
    <property type="match status" value="1"/>
</dbReference>